<dbReference type="OrthoDB" id="3973009at2759"/>
<evidence type="ECO:0000259" key="2">
    <source>
        <dbReference type="Pfam" id="PF23179"/>
    </source>
</evidence>
<dbReference type="AlphaFoldDB" id="A0A1G4MK22"/>
<proteinExistence type="predicted"/>
<gene>
    <name evidence="3" type="ORF">LAFE_0H09032G</name>
</gene>
<keyword evidence="4" id="KW-1185">Reference proteome</keyword>
<dbReference type="SUPFAM" id="SSF47459">
    <property type="entry name" value="HLH, helix-loop-helix DNA-binding domain"/>
    <property type="match status" value="1"/>
</dbReference>
<dbReference type="Proteomes" id="UP000190831">
    <property type="component" value="Chromosome H"/>
</dbReference>
<accession>A0A1G4MK22</accession>
<evidence type="ECO:0000256" key="1">
    <source>
        <dbReference type="SAM" id="MobiDB-lite"/>
    </source>
</evidence>
<reference evidence="3 4" key="1">
    <citation type="submission" date="2016-03" db="EMBL/GenBank/DDBJ databases">
        <authorList>
            <person name="Devillers H."/>
        </authorList>
    </citation>
    <scope>NUCLEOTIDE SEQUENCE [LARGE SCALE GENOMIC DNA]</scope>
    <source>
        <strain evidence="3">CBS 6772</strain>
    </source>
</reference>
<dbReference type="InterPro" id="IPR057071">
    <property type="entry name" value="bHLH_INO2"/>
</dbReference>
<dbReference type="Gene3D" id="4.10.280.10">
    <property type="entry name" value="Helix-loop-helix DNA-binding domain"/>
    <property type="match status" value="1"/>
</dbReference>
<dbReference type="STRING" id="4955.A0A1G4MK22"/>
<feature type="region of interest" description="Disordered" evidence="1">
    <location>
        <begin position="134"/>
        <end position="158"/>
    </location>
</feature>
<evidence type="ECO:0000313" key="3">
    <source>
        <dbReference type="EMBL" id="SCW04234.1"/>
    </source>
</evidence>
<dbReference type="EMBL" id="LT598491">
    <property type="protein sequence ID" value="SCW04234.1"/>
    <property type="molecule type" value="Genomic_DNA"/>
</dbReference>
<sequence length="299" mass="33558">MEEHVPLEVFDFNLDIDFETAYAMISNEQEVAKVHSEKDLRHNKGEHILNAEEHKFLAEEQIDPMHVAHEHDVFGHDVIADMHGMSQPGLLSAFESHAIESFLDSLISPGGKSEKPALEHLPELHFGAIEGATEAHEEQQVPPNTAKRPPKLAAAESTDTLAEYSGISGEYKPESLSFPEIAISDSEVPAELAKEPAKLKKWKHVALEKKRRDVIKDGFDNLIALIRYPRLEQDQIMSLKAGGSEENIASANKRIKVHKTTSKRIPKHVLLNYIIEDIEYLMLANKELENMIKALDENG</sequence>
<dbReference type="InterPro" id="IPR036638">
    <property type="entry name" value="HLH_DNA-bd_sf"/>
</dbReference>
<organism evidence="3 4">
    <name type="scientific">Lachancea fermentati</name>
    <name type="common">Zygosaccharomyces fermentati</name>
    <dbReference type="NCBI Taxonomy" id="4955"/>
    <lineage>
        <taxon>Eukaryota</taxon>
        <taxon>Fungi</taxon>
        <taxon>Dikarya</taxon>
        <taxon>Ascomycota</taxon>
        <taxon>Saccharomycotina</taxon>
        <taxon>Saccharomycetes</taxon>
        <taxon>Saccharomycetales</taxon>
        <taxon>Saccharomycetaceae</taxon>
        <taxon>Lachancea</taxon>
    </lineage>
</organism>
<dbReference type="GO" id="GO:0046983">
    <property type="term" value="F:protein dimerization activity"/>
    <property type="evidence" value="ECO:0007669"/>
    <property type="project" value="InterPro"/>
</dbReference>
<feature type="domain" description="INO2 bHLH" evidence="2">
    <location>
        <begin position="195"/>
        <end position="293"/>
    </location>
</feature>
<dbReference type="OMA" id="YEMINNE"/>
<name>A0A1G4MK22_LACFM</name>
<dbReference type="CDD" id="cd11388">
    <property type="entry name" value="bHLH_ScINO2_like"/>
    <property type="match status" value="1"/>
</dbReference>
<evidence type="ECO:0000313" key="4">
    <source>
        <dbReference type="Proteomes" id="UP000190831"/>
    </source>
</evidence>
<protein>
    <submittedName>
        <fullName evidence="3">LAFE_0H09032g1_1</fullName>
    </submittedName>
</protein>
<dbReference type="Pfam" id="PF23179">
    <property type="entry name" value="bHLH_INO2"/>
    <property type="match status" value="1"/>
</dbReference>